<feature type="domain" description="NIPSNAP" evidence="1">
    <location>
        <begin position="15"/>
        <end position="119"/>
    </location>
</feature>
<dbReference type="SUPFAM" id="SSF54909">
    <property type="entry name" value="Dimeric alpha+beta barrel"/>
    <property type="match status" value="1"/>
</dbReference>
<dbReference type="KEGG" id="pfer:IRI77_24235"/>
<organism evidence="2 3">
    <name type="scientific">Paludibaculum fermentans</name>
    <dbReference type="NCBI Taxonomy" id="1473598"/>
    <lineage>
        <taxon>Bacteria</taxon>
        <taxon>Pseudomonadati</taxon>
        <taxon>Acidobacteriota</taxon>
        <taxon>Terriglobia</taxon>
        <taxon>Bryobacterales</taxon>
        <taxon>Bryobacteraceae</taxon>
        <taxon>Paludibaculum</taxon>
    </lineage>
</organism>
<dbReference type="Gene3D" id="3.30.70.100">
    <property type="match status" value="1"/>
</dbReference>
<dbReference type="Proteomes" id="UP000593892">
    <property type="component" value="Chromosome"/>
</dbReference>
<dbReference type="EMBL" id="CP063849">
    <property type="protein sequence ID" value="QOY92122.1"/>
    <property type="molecule type" value="Genomic_DNA"/>
</dbReference>
<name>A0A7S7SN87_PALFE</name>
<keyword evidence="3" id="KW-1185">Reference proteome</keyword>
<evidence type="ECO:0000313" key="2">
    <source>
        <dbReference type="EMBL" id="QOY92122.1"/>
    </source>
</evidence>
<dbReference type="Pfam" id="PF07978">
    <property type="entry name" value="NIPSNAP"/>
    <property type="match status" value="1"/>
</dbReference>
<dbReference type="AlphaFoldDB" id="A0A7S7SN87"/>
<evidence type="ECO:0000259" key="1">
    <source>
        <dbReference type="Pfam" id="PF07978"/>
    </source>
</evidence>
<gene>
    <name evidence="2" type="ORF">IRI77_24235</name>
</gene>
<dbReference type="InterPro" id="IPR012577">
    <property type="entry name" value="NIPSNAP"/>
</dbReference>
<sequence>MARGIPASAAETHVYELRTYHCEPGKLPNLLTRFRDHTTKIFEKHGMKNIGYWVPSDGPEHENTLIYILEHKSRDAAKASWDAFRNDPEWKKVRDASEVGGKIVTKVDSVFMDPTDYSKLR</sequence>
<evidence type="ECO:0000313" key="3">
    <source>
        <dbReference type="Proteomes" id="UP000593892"/>
    </source>
</evidence>
<dbReference type="InterPro" id="IPR011008">
    <property type="entry name" value="Dimeric_a/b-barrel"/>
</dbReference>
<protein>
    <submittedName>
        <fullName evidence="2">NIPSNAP family protein</fullName>
    </submittedName>
</protein>
<proteinExistence type="predicted"/>
<reference evidence="2 3" key="1">
    <citation type="submission" date="2020-10" db="EMBL/GenBank/DDBJ databases">
        <title>Complete genome sequence of Paludibaculum fermentans P105T, a facultatively anaerobic acidobacterium capable of dissimilatory Fe(III) reduction.</title>
        <authorList>
            <person name="Dedysh S.N."/>
            <person name="Beletsky A.V."/>
            <person name="Kulichevskaya I.S."/>
            <person name="Mardanov A.V."/>
            <person name="Ravin N.V."/>
        </authorList>
    </citation>
    <scope>NUCLEOTIDE SEQUENCE [LARGE SCALE GENOMIC DNA]</scope>
    <source>
        <strain evidence="2 3">P105</strain>
    </source>
</reference>
<accession>A0A7S7SN87</accession>